<keyword evidence="2" id="KW-1185">Reference proteome</keyword>
<protein>
    <submittedName>
        <fullName evidence="1">Uncharacterized protein</fullName>
    </submittedName>
</protein>
<reference evidence="1 2" key="1">
    <citation type="journal article" date="2006" name="Proc. Natl. Acad. Sci. U.S.A.">
        <title>Comparative genomics of the lactic acid bacteria.</title>
        <authorList>
            <person name="Makarova K."/>
            <person name="Slesarev A."/>
            <person name="Wolf Y."/>
            <person name="Sorokin A."/>
            <person name="Mirkin B."/>
            <person name="Koonin E."/>
            <person name="Pavlov A."/>
            <person name="Pavlova N."/>
            <person name="Karamychev V."/>
            <person name="Polouchine N."/>
            <person name="Shakhova V."/>
            <person name="Grigoriev I."/>
            <person name="Lou Y."/>
            <person name="Rohksar D."/>
            <person name="Lucas S."/>
            <person name="Huang K."/>
            <person name="Goodstein D.M."/>
            <person name="Hawkins T."/>
            <person name="Plengvidhya V."/>
            <person name="Welker D."/>
            <person name="Hughes J."/>
            <person name="Goh Y."/>
            <person name="Benson A."/>
            <person name="Baldwin K."/>
            <person name="Lee J.H."/>
            <person name="Diaz-Muniz I."/>
            <person name="Dosti B."/>
            <person name="Smeianov V."/>
            <person name="Wechter W."/>
            <person name="Barabote R."/>
            <person name="Lorca G."/>
            <person name="Altermann E."/>
            <person name="Barrangou R."/>
            <person name="Ganesan B."/>
            <person name="Xie Y."/>
            <person name="Rawsthorne H."/>
            <person name="Tamir D."/>
            <person name="Parker C."/>
            <person name="Breidt F."/>
            <person name="Broadbent J."/>
            <person name="Hutkins R."/>
            <person name="O'Sullivan D."/>
            <person name="Steele J."/>
            <person name="Unlu G."/>
            <person name="Saier M."/>
            <person name="Klaenhammer T."/>
            <person name="Richardson P."/>
            <person name="Kozyavkin S."/>
            <person name="Weimer B."/>
            <person name="Mills D."/>
        </authorList>
    </citation>
    <scope>NUCLEOTIDE SEQUENCE [LARGE SCALE GENOMIC DNA]</scope>
    <source>
        <strain evidence="2">ATCC BAA-331 / PSU-1</strain>
    </source>
</reference>
<dbReference type="AlphaFoldDB" id="Q04DZ0"/>
<dbReference type="KEGG" id="ooe:OEOE_1471"/>
<name>Q04DZ0_OENOB</name>
<evidence type="ECO:0000313" key="1">
    <source>
        <dbReference type="EMBL" id="ABJ57332.1"/>
    </source>
</evidence>
<organism evidence="1 2">
    <name type="scientific">Oenococcus oeni (strain ATCC BAA-331 / PSU-1)</name>
    <dbReference type="NCBI Taxonomy" id="203123"/>
    <lineage>
        <taxon>Bacteria</taxon>
        <taxon>Bacillati</taxon>
        <taxon>Bacillota</taxon>
        <taxon>Bacilli</taxon>
        <taxon>Lactobacillales</taxon>
        <taxon>Lactobacillaceae</taxon>
        <taxon>Oenococcus</taxon>
    </lineage>
</organism>
<dbReference type="HOGENOM" id="CLU_3382962_0_0_9"/>
<gene>
    <name evidence="1" type="ordered locus">OEOE_1471</name>
</gene>
<evidence type="ECO:0000313" key="2">
    <source>
        <dbReference type="Proteomes" id="UP000000774"/>
    </source>
</evidence>
<dbReference type="Proteomes" id="UP000000774">
    <property type="component" value="Chromosome"/>
</dbReference>
<sequence>MIQFLPVYIIVASLALNDVVEMIGEKMSWLKEE</sequence>
<dbReference type="EMBL" id="CP000411">
    <property type="protein sequence ID" value="ABJ57332.1"/>
    <property type="molecule type" value="Genomic_DNA"/>
</dbReference>
<accession>Q04DZ0</accession>
<proteinExistence type="predicted"/>